<feature type="compositionally biased region" description="Polar residues" evidence="1">
    <location>
        <begin position="900"/>
        <end position="909"/>
    </location>
</feature>
<dbReference type="InterPro" id="IPR010844">
    <property type="entry name" value="Occludin_ELL"/>
</dbReference>
<reference evidence="3" key="1">
    <citation type="journal article" date="2017" name="Nature">
        <title>The genome of Chenopodium quinoa.</title>
        <authorList>
            <person name="Jarvis D.E."/>
            <person name="Ho Y.S."/>
            <person name="Lightfoot D.J."/>
            <person name="Schmoeckel S.M."/>
            <person name="Li B."/>
            <person name="Borm T.J.A."/>
            <person name="Ohyanagi H."/>
            <person name="Mineta K."/>
            <person name="Michell C.T."/>
            <person name="Saber N."/>
            <person name="Kharbatia N.M."/>
            <person name="Rupper R.R."/>
            <person name="Sharp A.R."/>
            <person name="Dally N."/>
            <person name="Boughton B.A."/>
            <person name="Woo Y.H."/>
            <person name="Gao G."/>
            <person name="Schijlen E.G.W.M."/>
            <person name="Guo X."/>
            <person name="Momin A.A."/>
            <person name="Negrao S."/>
            <person name="Al-Babili S."/>
            <person name="Gehring C."/>
            <person name="Roessner U."/>
            <person name="Jung C."/>
            <person name="Murphy K."/>
            <person name="Arold S.T."/>
            <person name="Gojobori T."/>
            <person name="van der Linden C.G."/>
            <person name="van Loo E.N."/>
            <person name="Jellen E.N."/>
            <person name="Maughan P.J."/>
            <person name="Tester M."/>
        </authorList>
    </citation>
    <scope>NUCLEOTIDE SEQUENCE [LARGE SCALE GENOMIC DNA]</scope>
    <source>
        <strain evidence="3">cv. PI 614886</strain>
    </source>
</reference>
<dbReference type="Gramene" id="AUR62023919-RA">
    <property type="protein sequence ID" value="AUR62023919-RA:cds"/>
    <property type="gene ID" value="AUR62023919"/>
</dbReference>
<feature type="compositionally biased region" description="Polar residues" evidence="1">
    <location>
        <begin position="766"/>
        <end position="776"/>
    </location>
</feature>
<dbReference type="PANTHER" id="PTHR38372:SF2">
    <property type="entry name" value="DENTIN SIALOPHOSPHOPROTEIN-LIKE PROTEIN"/>
    <property type="match status" value="1"/>
</dbReference>
<sequence>MYGGSHKFARGGGARGGASVSKRNSFPPPPPQRPSFAARPSHSSRKPPPPSSSSASPAPETTAPPQSEESFTLIPCNPLSFAATIRLAPDLVDEIKRVESQGGAARIKFDSNPNNPPGNVIDVGGKEYRFTWSHEMGGLCDIYEERQSGEDGNGLLVESGCAWRKLNVQRVLDESTKKQVKKRSEEYEQKLKSRNSHVDLDRAIVLDQCNPPMKSQMQAFAAAEVNPWKFKPKNRRLSEPSQVGGPPKPVKSTTGSSLTATAKGRRSTSPLPSPQNQPVSVASSLNRGNATESQIVAENSIPNQARDQENAVSSVNDVPASVSGRVPESAVHKENQGAGISDLQNYLVTLLKENPKGMSIKALEKAVGDTTSLSVRKIEPILKKIATYEPPGRYILKSAVEQESLKKSYFDNGSSDDNNQKFVPEDNLVEVSAPDLRFAEKSPAMDVEEQVQTVDEESNMVEKIDASQHFSDLFGYDEPPVNNEASDVDVDIISDDDKEPKNLQGTEQDGGNIDQDGYVSEDVDIGTDFLDDNESQLATVPQNLGIITEKMIASDHDQTQPCNRADVVTEQEDVIDDIQPENHDFVKSGGKSKRGSNEIQFEHDADHVKRFKANPTQPTVSRHIESHNLGSSPNHSADLMSEDIHESHNVQKPNQFSIDEGANTNLGVQSGYNYVIPGKSAVESLQSGRGPAARLGVDSKLQKTNDYTQLTQDCFSKYDKGFREAQDEEDSSNEKANGKFKENPLAQKSSVRPEPHHRKHSEWDNKAQSLGTSSRLRTGFSLKDNGKAEFDRSPGGKRLLQRELSDLELGELRDPLPEESEESKRQFERISSFKKSETKSGTSGSQNPDLRSKSTGKPVIESGNTSFPNARGAPNNSDSLSKIRSPEPYVEDGSRPHGDLQSQLQQSRSGHAEVGSFSNKAVDRSRLGHNADVANQETEVEGYGVTHKKSHVHSQREDSRQEMGSRKGRGNKSRKSNIIKSASDLTKKKKDASDLTKKKKDASGRRRDVPNTQGGINKRKRSESFSDDSFYKYEKEEPELKEPVKNFSQYNEYVQEYCEKYEPYSSLIKILERYRYDILLRLLPPLKSQPLSLPVKMEFQKMGMELERAKGTGRYDEILAQIRESFRRCEMRYKRLKKIFLVLHEEMKHLRQMIEDFYLDYNKDYSHEHNSTAVGALGILELGYMVEDDLSMDINWHAQLWVLRHCVGA</sequence>
<accession>A0A803M646</accession>
<evidence type="ECO:0000313" key="4">
    <source>
        <dbReference type="Proteomes" id="UP000596660"/>
    </source>
</evidence>
<feature type="compositionally biased region" description="Basic residues" evidence="1">
    <location>
        <begin position="966"/>
        <end position="977"/>
    </location>
</feature>
<feature type="region of interest" description="Disordered" evidence="1">
    <location>
        <begin position="302"/>
        <end position="324"/>
    </location>
</feature>
<feature type="compositionally biased region" description="Basic and acidic residues" evidence="1">
    <location>
        <begin position="784"/>
        <end position="828"/>
    </location>
</feature>
<feature type="region of interest" description="Disordered" evidence="1">
    <location>
        <begin position="231"/>
        <end position="287"/>
    </location>
</feature>
<reference evidence="3" key="2">
    <citation type="submission" date="2021-03" db="UniProtKB">
        <authorList>
            <consortium name="EnsemblPlants"/>
        </authorList>
    </citation>
    <scope>IDENTIFICATION</scope>
</reference>
<dbReference type="Proteomes" id="UP000596660">
    <property type="component" value="Unplaced"/>
</dbReference>
<proteinExistence type="predicted"/>
<feature type="compositionally biased region" description="Basic and acidic residues" evidence="1">
    <location>
        <begin position="954"/>
        <end position="965"/>
    </location>
</feature>
<dbReference type="PROSITE" id="PS51980">
    <property type="entry name" value="OCEL"/>
    <property type="match status" value="1"/>
</dbReference>
<feature type="compositionally biased region" description="Polar residues" evidence="1">
    <location>
        <begin position="251"/>
        <end position="260"/>
    </location>
</feature>
<dbReference type="PANTHER" id="PTHR38372">
    <property type="entry name" value="DENTIN SIALOPHOSPHOPROTEIN-LIKE PROTEIN"/>
    <property type="match status" value="1"/>
</dbReference>
<feature type="domain" description="OCEL" evidence="2">
    <location>
        <begin position="1035"/>
        <end position="1162"/>
    </location>
</feature>
<feature type="compositionally biased region" description="Basic and acidic residues" evidence="1">
    <location>
        <begin position="732"/>
        <end position="742"/>
    </location>
</feature>
<dbReference type="AlphaFoldDB" id="A0A803M646"/>
<name>A0A803M646_CHEQI</name>
<feature type="compositionally biased region" description="Basic and acidic residues" evidence="1">
    <location>
        <begin position="991"/>
        <end position="1009"/>
    </location>
</feature>
<feature type="compositionally biased region" description="Polar residues" evidence="1">
    <location>
        <begin position="302"/>
        <end position="316"/>
    </location>
</feature>
<evidence type="ECO:0000259" key="2">
    <source>
        <dbReference type="PROSITE" id="PS51980"/>
    </source>
</evidence>
<feature type="region of interest" description="Disordered" evidence="1">
    <location>
        <begin position="495"/>
        <end position="517"/>
    </location>
</feature>
<organism evidence="3 4">
    <name type="scientific">Chenopodium quinoa</name>
    <name type="common">Quinoa</name>
    <dbReference type="NCBI Taxonomy" id="63459"/>
    <lineage>
        <taxon>Eukaryota</taxon>
        <taxon>Viridiplantae</taxon>
        <taxon>Streptophyta</taxon>
        <taxon>Embryophyta</taxon>
        <taxon>Tracheophyta</taxon>
        <taxon>Spermatophyta</taxon>
        <taxon>Magnoliopsida</taxon>
        <taxon>eudicotyledons</taxon>
        <taxon>Gunneridae</taxon>
        <taxon>Pentapetalae</taxon>
        <taxon>Caryophyllales</taxon>
        <taxon>Chenopodiaceae</taxon>
        <taxon>Chenopodioideae</taxon>
        <taxon>Atripliceae</taxon>
        <taxon>Chenopodium</taxon>
    </lineage>
</organism>
<evidence type="ECO:0000313" key="3">
    <source>
        <dbReference type="EnsemblPlants" id="AUR62023919-RA:cds"/>
    </source>
</evidence>
<keyword evidence="4" id="KW-1185">Reference proteome</keyword>
<dbReference type="OMA" id="KEYRFTW"/>
<feature type="region of interest" description="Disordered" evidence="1">
    <location>
        <begin position="722"/>
        <end position="1023"/>
    </location>
</feature>
<feature type="compositionally biased region" description="Polar residues" evidence="1">
    <location>
        <begin position="267"/>
        <end position="287"/>
    </location>
</feature>
<feature type="compositionally biased region" description="Low complexity" evidence="1">
    <location>
        <begin position="52"/>
        <end position="70"/>
    </location>
</feature>
<feature type="compositionally biased region" description="Polar residues" evidence="1">
    <location>
        <begin position="846"/>
        <end position="855"/>
    </location>
</feature>
<protein>
    <recommendedName>
        <fullName evidence="2">OCEL domain-containing protein</fullName>
    </recommendedName>
</protein>
<evidence type="ECO:0000256" key="1">
    <source>
        <dbReference type="SAM" id="MobiDB-lite"/>
    </source>
</evidence>
<feature type="compositionally biased region" description="Polar residues" evidence="1">
    <location>
        <begin position="862"/>
        <end position="882"/>
    </location>
</feature>
<dbReference type="EnsemblPlants" id="AUR62023919-RA">
    <property type="protein sequence ID" value="AUR62023919-RA:cds"/>
    <property type="gene ID" value="AUR62023919"/>
</dbReference>
<feature type="region of interest" description="Disordered" evidence="1">
    <location>
        <begin position="1"/>
        <end position="72"/>
    </location>
</feature>